<comment type="similarity">
    <text evidence="3">Belongs to the tubulin family.</text>
</comment>
<dbReference type="GO" id="GO:0005874">
    <property type="term" value="C:microtubule"/>
    <property type="evidence" value="ECO:0007669"/>
    <property type="project" value="UniProtKB-KW"/>
</dbReference>
<evidence type="ECO:0000256" key="6">
    <source>
        <dbReference type="ARBA" id="ARBA00022701"/>
    </source>
</evidence>
<dbReference type="SMART" id="SM00864">
    <property type="entry name" value="Tubulin"/>
    <property type="match status" value="1"/>
</dbReference>
<evidence type="ECO:0000256" key="10">
    <source>
        <dbReference type="ARBA" id="ARBA00022842"/>
    </source>
</evidence>
<organism evidence="17 18">
    <name type="scientific">Beauveria bassiana D1-5</name>
    <dbReference type="NCBI Taxonomy" id="1245745"/>
    <lineage>
        <taxon>Eukaryota</taxon>
        <taxon>Fungi</taxon>
        <taxon>Dikarya</taxon>
        <taxon>Ascomycota</taxon>
        <taxon>Pezizomycotina</taxon>
        <taxon>Sordariomycetes</taxon>
        <taxon>Hypocreomycetidae</taxon>
        <taxon>Hypocreales</taxon>
        <taxon>Cordycipitaceae</taxon>
        <taxon>Beauveria</taxon>
    </lineage>
</organism>
<dbReference type="SUPFAM" id="SSF55307">
    <property type="entry name" value="Tubulin C-terminal domain-like"/>
    <property type="match status" value="1"/>
</dbReference>
<dbReference type="GO" id="GO:0044283">
    <property type="term" value="P:small molecule biosynthetic process"/>
    <property type="evidence" value="ECO:0007669"/>
    <property type="project" value="UniProtKB-ARBA"/>
</dbReference>
<dbReference type="AlphaFoldDB" id="A0A0A2VKX8"/>
<evidence type="ECO:0000313" key="17">
    <source>
        <dbReference type="EMBL" id="KGQ08536.1"/>
    </source>
</evidence>
<dbReference type="InterPro" id="IPR023123">
    <property type="entry name" value="Tubulin_C"/>
</dbReference>
<dbReference type="HOGENOM" id="CLU_017752_0_0_1"/>
<dbReference type="InterPro" id="IPR018316">
    <property type="entry name" value="Tubulin/FtsZ_2-layer-sand-dom"/>
</dbReference>
<keyword evidence="11" id="KW-0342">GTP-binding</keyword>
<dbReference type="Pfam" id="PF03953">
    <property type="entry name" value="Tubulin_C"/>
    <property type="match status" value="1"/>
</dbReference>
<comment type="caution">
    <text evidence="17">The sequence shown here is derived from an EMBL/GenBank/DDBJ whole genome shotgun (WGS) entry which is preliminary data.</text>
</comment>
<reference evidence="17 18" key="1">
    <citation type="submission" date="2012-10" db="EMBL/GenBank/DDBJ databases">
        <title>Genome sequencing and analysis of entomopathogenic fungi Beauveria bassiana D1-5.</title>
        <authorList>
            <person name="Li Q."/>
            <person name="Wang L."/>
            <person name="Zhang Z."/>
            <person name="Wang Q."/>
            <person name="Ren J."/>
            <person name="Wang M."/>
            <person name="Xu W."/>
            <person name="Wang J."/>
            <person name="Lu Y."/>
            <person name="Du Q."/>
            <person name="Sun Z."/>
        </authorList>
    </citation>
    <scope>NUCLEOTIDE SEQUENCE [LARGE SCALE GENOMIC DNA]</scope>
    <source>
        <strain evidence="17 18">D1-5</strain>
    </source>
</reference>
<dbReference type="GO" id="GO:0005200">
    <property type="term" value="F:structural constituent of cytoskeleton"/>
    <property type="evidence" value="ECO:0007669"/>
    <property type="project" value="InterPro"/>
</dbReference>
<evidence type="ECO:0000313" key="18">
    <source>
        <dbReference type="Proteomes" id="UP000030106"/>
    </source>
</evidence>
<dbReference type="FunFam" id="1.10.287.600:FF:000001">
    <property type="entry name" value="Tubulin alpha chain"/>
    <property type="match status" value="1"/>
</dbReference>
<dbReference type="Gene3D" id="3.30.1330.20">
    <property type="entry name" value="Tubulin/FtsZ, C-terminal domain"/>
    <property type="match status" value="1"/>
</dbReference>
<dbReference type="InterPro" id="IPR036525">
    <property type="entry name" value="Tubulin/FtsZ_GTPase_sf"/>
</dbReference>
<evidence type="ECO:0000256" key="2">
    <source>
        <dbReference type="ARBA" id="ARBA00004245"/>
    </source>
</evidence>
<dbReference type="Proteomes" id="UP000030106">
    <property type="component" value="Unassembled WGS sequence"/>
</dbReference>
<evidence type="ECO:0000256" key="4">
    <source>
        <dbReference type="ARBA" id="ARBA00011747"/>
    </source>
</evidence>
<evidence type="ECO:0000256" key="15">
    <source>
        <dbReference type="ARBA" id="ARBA00049117"/>
    </source>
</evidence>
<dbReference type="GO" id="GO:0016787">
    <property type="term" value="F:hydrolase activity"/>
    <property type="evidence" value="ECO:0007669"/>
    <property type="project" value="UniProtKB-KW"/>
</dbReference>
<keyword evidence="7" id="KW-0479">Metal-binding</keyword>
<dbReference type="GO" id="GO:0046872">
    <property type="term" value="F:metal ion binding"/>
    <property type="evidence" value="ECO:0007669"/>
    <property type="project" value="UniProtKB-KW"/>
</dbReference>
<dbReference type="InterPro" id="IPR037103">
    <property type="entry name" value="Tubulin/FtsZ-like_C"/>
</dbReference>
<comment type="subunit">
    <text evidence="4">Dimer of alpha and beta chains. A typical microtubule is a hollow water-filled tube with an outer diameter of 25 nm and an inner diameter of 15 nM. Alpha-beta heterodimers associate head-to-tail to form protofilaments running lengthwise along the microtubule wall with the beta-tubulin subunit facing the microtubule plus end conferring a structural polarity. Microtubules usually have 13 protofilaments but different protofilament numbers can be found in some organisms and specialized cells.</text>
</comment>
<dbReference type="InterPro" id="IPR000217">
    <property type="entry name" value="Tubulin"/>
</dbReference>
<dbReference type="InterPro" id="IPR008280">
    <property type="entry name" value="Tub_FtsZ_C"/>
</dbReference>
<dbReference type="PRINTS" id="PR01162">
    <property type="entry name" value="ALPHATUBULIN"/>
</dbReference>
<evidence type="ECO:0000256" key="14">
    <source>
        <dbReference type="ARBA" id="ARBA00034296"/>
    </source>
</evidence>
<dbReference type="PROSITE" id="PS50991">
    <property type="entry name" value="PYR_CT"/>
    <property type="match status" value="1"/>
</dbReference>
<evidence type="ECO:0000256" key="11">
    <source>
        <dbReference type="ARBA" id="ARBA00023134"/>
    </source>
</evidence>
<dbReference type="Pfam" id="PF00682">
    <property type="entry name" value="HMGL-like"/>
    <property type="match status" value="1"/>
</dbReference>
<evidence type="ECO:0000256" key="3">
    <source>
        <dbReference type="ARBA" id="ARBA00009636"/>
    </source>
</evidence>
<dbReference type="SMART" id="SM00865">
    <property type="entry name" value="Tubulin_C"/>
    <property type="match status" value="1"/>
</dbReference>
<evidence type="ECO:0000259" key="16">
    <source>
        <dbReference type="PROSITE" id="PS50991"/>
    </source>
</evidence>
<sequence length="789" mass="86065">MPYHLGCRQYNWIFTDPRLEQPDGYLTEERKAQDPDQGFSTFFSETGQGKYVPRTIYCDLEPNVVDEVRTGTYRNLFHPEMMITGKEDASNNYARGHYTVGKELIDGVLDKIRRVADNCVGLQGFLVFHSFGGGTGSGFGALLMERLSVDYGKKSKLEFCVYPAPQTATSVVEPYNSILTTHTTLEHSDCSFMVDNEAIYDICRRNLGLERPDYINLNRLIAQVVSSITASLRFDGSLNVDLNEFQTNLVPYPRIHFPLVAYAPVISAKKAAHEANSVQEMTMSCFEPNNQMVKCDPRNGKYMATCLLYRGDVVPNDAHAAVTTLKTKRTVQFVDWCPTGFKIGICYQAPENVPNGDLAKVNRAVCMLSNTTSIAEAWSSLSVKFDLMHSKRAFVHWYVGEGMEEGEFSEAREDLAALERDYEEVAADSTGEDEGEIEAQRGFATASSSARDNRVKLVEVGPRDGLQNEKKTIPLATKIELIERLARTGLDTIEAGSFVSPKWVPQMANSSEILEHLLQQKIQSPVPISYAFLAPNTKGLQNAAALLKQHQGAFTTQADPALPGDRTPKPGVEIAVFAAATESFTQKNLNCDIQTSLERFKAVIQDSKALGLRVRAYVSVVLGCPFEGFDVDPRKVAEIATDLLESGADEISLGDTTGMGTAPRTSNLLKCMAAAGIRTEDVAMHFHDTYGQALVNTAVSLEHGVRIFDSSVGGLGGCPYSPGATGNVATENVVYFMETLGMDTGVDLDAVADIGAWITGELGKANDSSVGKAVLGARVRQAASAAKGE</sequence>
<accession>A0A0A2VKX8</accession>
<dbReference type="SUPFAM" id="SSF51569">
    <property type="entry name" value="Aldolase"/>
    <property type="match status" value="1"/>
</dbReference>
<proteinExistence type="inferred from homology"/>
<comment type="function">
    <text evidence="14">Tubulin is the major constituent of microtubules, a cylinder consisting of laterally associated linear protofilaments composed of alpha- and beta-tubulin heterodimers. Microtubules grow by the addition of GTP-tubulin dimers to the microtubule end, where a stabilizing cap forms. Below the cap, tubulin dimers are in GDP-bound state, owing to GTPase activity of alpha-tubulin.</text>
</comment>
<comment type="catalytic activity">
    <reaction evidence="15">
        <text>GTP + H2O = GDP + phosphate + H(+)</text>
        <dbReference type="Rhea" id="RHEA:19669"/>
        <dbReference type="ChEBI" id="CHEBI:15377"/>
        <dbReference type="ChEBI" id="CHEBI:15378"/>
        <dbReference type="ChEBI" id="CHEBI:37565"/>
        <dbReference type="ChEBI" id="CHEBI:43474"/>
        <dbReference type="ChEBI" id="CHEBI:58189"/>
    </reaction>
    <physiologicalReaction direction="left-to-right" evidence="15">
        <dbReference type="Rhea" id="RHEA:19670"/>
    </physiologicalReaction>
</comment>
<dbReference type="FunFam" id="3.20.20.70:FF:000071">
    <property type="entry name" value="Hydroxymethylglutaryl-CoA lyase"/>
    <property type="match status" value="1"/>
</dbReference>
<dbReference type="GO" id="GO:0007017">
    <property type="term" value="P:microtubule-based process"/>
    <property type="evidence" value="ECO:0007669"/>
    <property type="project" value="InterPro"/>
</dbReference>
<dbReference type="Gene3D" id="3.20.20.70">
    <property type="entry name" value="Aldolase class I"/>
    <property type="match status" value="1"/>
</dbReference>
<keyword evidence="6" id="KW-0493">Microtubule</keyword>
<dbReference type="STRING" id="1245745.A0A0A2VKX8"/>
<dbReference type="InterPro" id="IPR017975">
    <property type="entry name" value="Tubulin_CS"/>
</dbReference>
<evidence type="ECO:0000256" key="7">
    <source>
        <dbReference type="ARBA" id="ARBA00022723"/>
    </source>
</evidence>
<name>A0A0A2VKX8_BEABA</name>
<dbReference type="PANTHER" id="PTHR11588">
    <property type="entry name" value="TUBULIN"/>
    <property type="match status" value="1"/>
</dbReference>
<feature type="domain" description="Pyruvate carboxyltransferase" evidence="16">
    <location>
        <begin position="455"/>
        <end position="752"/>
    </location>
</feature>
<comment type="cofactor">
    <cofactor evidence="1">
        <name>Mg(2+)</name>
        <dbReference type="ChEBI" id="CHEBI:18420"/>
    </cofactor>
</comment>
<evidence type="ECO:0000256" key="13">
    <source>
        <dbReference type="ARBA" id="ARBA00023239"/>
    </source>
</evidence>
<dbReference type="NCBIfam" id="NF004283">
    <property type="entry name" value="PRK05692.1"/>
    <property type="match status" value="1"/>
</dbReference>
<dbReference type="InterPro" id="IPR013785">
    <property type="entry name" value="Aldolase_TIM"/>
</dbReference>
<evidence type="ECO:0000256" key="5">
    <source>
        <dbReference type="ARBA" id="ARBA00022490"/>
    </source>
</evidence>
<keyword evidence="10" id="KW-0460">Magnesium</keyword>
<keyword evidence="12" id="KW-0206">Cytoskeleton</keyword>
<dbReference type="CDD" id="cd02186">
    <property type="entry name" value="alpha_tubulin"/>
    <property type="match status" value="1"/>
</dbReference>
<dbReference type="InterPro" id="IPR000891">
    <property type="entry name" value="PYR_CT"/>
</dbReference>
<evidence type="ECO:0000256" key="9">
    <source>
        <dbReference type="ARBA" id="ARBA00022801"/>
    </source>
</evidence>
<dbReference type="FunFam" id="3.30.1330.20:FF:000001">
    <property type="entry name" value="Tubulin alpha chain"/>
    <property type="match status" value="1"/>
</dbReference>
<evidence type="ECO:0000256" key="8">
    <source>
        <dbReference type="ARBA" id="ARBA00022741"/>
    </source>
</evidence>
<keyword evidence="8" id="KW-0547">Nucleotide-binding</keyword>
<protein>
    <submittedName>
        <fullName evidence="17">Tubulin alpha chain</fullName>
    </submittedName>
</protein>
<dbReference type="Pfam" id="PF00091">
    <property type="entry name" value="Tubulin"/>
    <property type="match status" value="1"/>
</dbReference>
<dbReference type="GO" id="GO:0005525">
    <property type="term" value="F:GTP binding"/>
    <property type="evidence" value="ECO:0007669"/>
    <property type="project" value="UniProtKB-KW"/>
</dbReference>
<evidence type="ECO:0000256" key="12">
    <source>
        <dbReference type="ARBA" id="ARBA00023212"/>
    </source>
</evidence>
<comment type="subcellular location">
    <subcellularLocation>
        <location evidence="2">Cytoplasm</location>
        <location evidence="2">Cytoskeleton</location>
    </subcellularLocation>
</comment>
<dbReference type="CDD" id="cd07938">
    <property type="entry name" value="DRE_TIM_HMGL"/>
    <property type="match status" value="1"/>
</dbReference>
<dbReference type="InterPro" id="IPR003008">
    <property type="entry name" value="Tubulin_FtsZ_GTPase"/>
</dbReference>
<dbReference type="OrthoDB" id="1662883at2759"/>
<dbReference type="eggNOG" id="KOG1376">
    <property type="taxonomic scope" value="Eukaryota"/>
</dbReference>
<evidence type="ECO:0000256" key="1">
    <source>
        <dbReference type="ARBA" id="ARBA00001946"/>
    </source>
</evidence>
<gene>
    <name evidence="17" type="ORF">BBAD15_g6135</name>
</gene>
<dbReference type="GO" id="GO:0016829">
    <property type="term" value="F:lyase activity"/>
    <property type="evidence" value="ECO:0007669"/>
    <property type="project" value="UniProtKB-KW"/>
</dbReference>
<dbReference type="PROSITE" id="PS00227">
    <property type="entry name" value="TUBULIN"/>
    <property type="match status" value="1"/>
</dbReference>
<dbReference type="Gene3D" id="3.40.50.1440">
    <property type="entry name" value="Tubulin/FtsZ, GTPase domain"/>
    <property type="match status" value="1"/>
</dbReference>
<keyword evidence="13" id="KW-0456">Lyase</keyword>
<dbReference type="PRINTS" id="PR01161">
    <property type="entry name" value="TUBULIN"/>
</dbReference>
<dbReference type="Gene3D" id="1.10.287.600">
    <property type="entry name" value="Helix hairpin bin"/>
    <property type="match status" value="1"/>
</dbReference>
<dbReference type="InterPro" id="IPR002452">
    <property type="entry name" value="Alpha_tubulin"/>
</dbReference>
<dbReference type="EMBL" id="ANFO01000569">
    <property type="protein sequence ID" value="KGQ08536.1"/>
    <property type="molecule type" value="Genomic_DNA"/>
</dbReference>
<keyword evidence="9" id="KW-0378">Hydrolase</keyword>
<dbReference type="FunFam" id="3.40.50.1440:FF:000008">
    <property type="entry name" value="Tubulin alpha chain"/>
    <property type="match status" value="1"/>
</dbReference>
<keyword evidence="5" id="KW-0963">Cytoplasm</keyword>
<dbReference type="SUPFAM" id="SSF52490">
    <property type="entry name" value="Tubulin nucleotide-binding domain-like"/>
    <property type="match status" value="1"/>
</dbReference>